<reference evidence="1 2" key="1">
    <citation type="submission" date="2021-06" db="EMBL/GenBank/DDBJ databases">
        <title>Caerostris extrusa draft genome.</title>
        <authorList>
            <person name="Kono N."/>
            <person name="Arakawa K."/>
        </authorList>
    </citation>
    <scope>NUCLEOTIDE SEQUENCE [LARGE SCALE GENOMIC DNA]</scope>
</reference>
<evidence type="ECO:0000313" key="1">
    <source>
        <dbReference type="EMBL" id="GIY99708.1"/>
    </source>
</evidence>
<sequence>MIHMVLIRDIGFVGHANFVQTDSGSVPVEIALATLRDTKATLLTVNVTDQTNGTEKMRTSRWMCWRAKLLFPFQGEYTLEQTRELSKKGMLLVV</sequence>
<organism evidence="1 2">
    <name type="scientific">Caerostris extrusa</name>
    <name type="common">Bark spider</name>
    <name type="synonym">Caerostris bankana</name>
    <dbReference type="NCBI Taxonomy" id="172846"/>
    <lineage>
        <taxon>Eukaryota</taxon>
        <taxon>Metazoa</taxon>
        <taxon>Ecdysozoa</taxon>
        <taxon>Arthropoda</taxon>
        <taxon>Chelicerata</taxon>
        <taxon>Arachnida</taxon>
        <taxon>Araneae</taxon>
        <taxon>Araneomorphae</taxon>
        <taxon>Entelegynae</taxon>
        <taxon>Araneoidea</taxon>
        <taxon>Araneidae</taxon>
        <taxon>Caerostris</taxon>
    </lineage>
</organism>
<dbReference type="EMBL" id="BPLR01001078">
    <property type="protein sequence ID" value="GIY99708.1"/>
    <property type="molecule type" value="Genomic_DNA"/>
</dbReference>
<name>A0AAV4Y0N2_CAEEX</name>
<protein>
    <submittedName>
        <fullName evidence="1">Uncharacterized protein</fullName>
    </submittedName>
</protein>
<keyword evidence="2" id="KW-1185">Reference proteome</keyword>
<evidence type="ECO:0000313" key="2">
    <source>
        <dbReference type="Proteomes" id="UP001054945"/>
    </source>
</evidence>
<gene>
    <name evidence="1" type="ORF">CEXT_779491</name>
</gene>
<proteinExistence type="predicted"/>
<comment type="caution">
    <text evidence="1">The sequence shown here is derived from an EMBL/GenBank/DDBJ whole genome shotgun (WGS) entry which is preliminary data.</text>
</comment>
<accession>A0AAV4Y0N2</accession>
<dbReference type="AlphaFoldDB" id="A0AAV4Y0N2"/>
<dbReference type="Proteomes" id="UP001054945">
    <property type="component" value="Unassembled WGS sequence"/>
</dbReference>